<dbReference type="KEGG" id="taci:TDSAC_0880"/>
<keyword evidence="5" id="KW-0627">Porphyrin biosynthesis</keyword>
<dbReference type="NCBIfam" id="TIGR01470">
    <property type="entry name" value="cysG_Nterm"/>
    <property type="match status" value="1"/>
</dbReference>
<keyword evidence="8" id="KW-1185">Reference proteome</keyword>
<dbReference type="InterPro" id="IPR006367">
    <property type="entry name" value="Sirohaem_synthase_N"/>
</dbReference>
<evidence type="ECO:0000256" key="3">
    <source>
        <dbReference type="ARBA" id="ARBA00023002"/>
    </source>
</evidence>
<gene>
    <name evidence="7" type="ORF">TDSAC_0880</name>
</gene>
<dbReference type="InterPro" id="IPR042518">
    <property type="entry name" value="SirC_C"/>
</dbReference>
<reference evidence="7 8" key="1">
    <citation type="submission" date="2017-04" db="EMBL/GenBank/DDBJ databases">
        <title>Genomic insights into metabolism of Thermodesulfobium acidiphilum.</title>
        <authorList>
            <person name="Toshchakov S.V."/>
            <person name="Frolov E.N."/>
            <person name="Kublanov I.V."/>
            <person name="Samarov N.I."/>
            <person name="Novikov A."/>
            <person name="Lebedinsky A.V."/>
            <person name="Bonch-Osmolovskaya E.A."/>
            <person name="Chernyh N.A."/>
        </authorList>
    </citation>
    <scope>NUCLEOTIDE SEQUENCE [LARGE SCALE GENOMIC DNA]</scope>
    <source>
        <strain evidence="7 8">3127-1</strain>
    </source>
</reference>
<evidence type="ECO:0000256" key="4">
    <source>
        <dbReference type="ARBA" id="ARBA00023027"/>
    </source>
</evidence>
<dbReference type="GO" id="GO:0043115">
    <property type="term" value="F:precorrin-2 dehydrogenase activity"/>
    <property type="evidence" value="ECO:0007669"/>
    <property type="project" value="UniProtKB-EC"/>
</dbReference>
<name>A0A2R4W0A8_THEAF</name>
<dbReference type="SUPFAM" id="SSF51735">
    <property type="entry name" value="NAD(P)-binding Rossmann-fold domains"/>
    <property type="match status" value="1"/>
</dbReference>
<evidence type="ECO:0000313" key="7">
    <source>
        <dbReference type="EMBL" id="AWB10237.1"/>
    </source>
</evidence>
<sequence>MYFPFLINLDGKAILVVGGGKVAYRKVLLFKKFSNDITIIAPELCSELEEEIKKSNFVYLKKYFENGDTFKFDVIIAATNSRDVNRLIYLESKKNNKLINVVDDPELCAFIVPSIISYENFLIAFSTFGKAPSLSRVFREELERDFDSSFNSIIGYLESLRESIKNKNYLPKEREKILLDCSRKAFKYFRRGKSLSEIKAMIESCN</sequence>
<dbReference type="Gene3D" id="3.40.50.720">
    <property type="entry name" value="NAD(P)-binding Rossmann-like Domain"/>
    <property type="match status" value="1"/>
</dbReference>
<comment type="pathway">
    <text evidence="1">Porphyrin-containing compound metabolism; siroheme biosynthesis; sirohydrochlorin from precorrin-2: step 1/1.</text>
</comment>
<dbReference type="Gene3D" id="1.10.8.610">
    <property type="entry name" value="SirC, precorrin-2 dehydrogenase, C-terminal helical domain-like"/>
    <property type="match status" value="1"/>
</dbReference>
<dbReference type="RefSeq" id="WP_108309053.1">
    <property type="nucleotide sequence ID" value="NZ_CP020921.1"/>
</dbReference>
<evidence type="ECO:0000256" key="1">
    <source>
        <dbReference type="ARBA" id="ARBA00005010"/>
    </source>
</evidence>
<accession>A0A2R4W0A8</accession>
<dbReference type="Pfam" id="PF13241">
    <property type="entry name" value="NAD_binding_7"/>
    <property type="match status" value="1"/>
</dbReference>
<dbReference type="AlphaFoldDB" id="A0A2R4W0A8"/>
<comment type="catalytic activity">
    <reaction evidence="6">
        <text>precorrin-2 + NAD(+) = sirohydrochlorin + NADH + 2 H(+)</text>
        <dbReference type="Rhea" id="RHEA:15613"/>
        <dbReference type="ChEBI" id="CHEBI:15378"/>
        <dbReference type="ChEBI" id="CHEBI:57540"/>
        <dbReference type="ChEBI" id="CHEBI:57945"/>
        <dbReference type="ChEBI" id="CHEBI:58351"/>
        <dbReference type="ChEBI" id="CHEBI:58827"/>
        <dbReference type="EC" id="1.3.1.76"/>
    </reaction>
</comment>
<dbReference type="Proteomes" id="UP000244792">
    <property type="component" value="Chromosome"/>
</dbReference>
<protein>
    <recommendedName>
        <fullName evidence="2">precorrin-2 dehydrogenase</fullName>
        <ecNumber evidence="2">1.3.1.76</ecNumber>
    </recommendedName>
</protein>
<dbReference type="PANTHER" id="PTHR35330">
    <property type="entry name" value="SIROHEME BIOSYNTHESIS PROTEIN MET8"/>
    <property type="match status" value="1"/>
</dbReference>
<dbReference type="InterPro" id="IPR028161">
    <property type="entry name" value="Met8-like"/>
</dbReference>
<evidence type="ECO:0000313" key="8">
    <source>
        <dbReference type="Proteomes" id="UP000244792"/>
    </source>
</evidence>
<evidence type="ECO:0000256" key="6">
    <source>
        <dbReference type="ARBA" id="ARBA00047561"/>
    </source>
</evidence>
<organism evidence="7 8">
    <name type="scientific">Thermodesulfobium acidiphilum</name>
    <dbReference type="NCBI Taxonomy" id="1794699"/>
    <lineage>
        <taxon>Bacteria</taxon>
        <taxon>Pseudomonadati</taxon>
        <taxon>Thermodesulfobiota</taxon>
        <taxon>Thermodesulfobiia</taxon>
        <taxon>Thermodesulfobiales</taxon>
        <taxon>Thermodesulfobiaceae</taxon>
        <taxon>Thermodesulfobium</taxon>
    </lineage>
</organism>
<dbReference type="EMBL" id="CP020921">
    <property type="protein sequence ID" value="AWB10237.1"/>
    <property type="molecule type" value="Genomic_DNA"/>
</dbReference>
<dbReference type="InterPro" id="IPR036291">
    <property type="entry name" value="NAD(P)-bd_dom_sf"/>
</dbReference>
<dbReference type="EC" id="1.3.1.76" evidence="2"/>
<proteinExistence type="predicted"/>
<dbReference type="PANTHER" id="PTHR35330:SF1">
    <property type="entry name" value="SIROHEME BIOSYNTHESIS PROTEIN MET8"/>
    <property type="match status" value="1"/>
</dbReference>
<keyword evidence="3" id="KW-0560">Oxidoreductase</keyword>
<dbReference type="OrthoDB" id="9773765at2"/>
<dbReference type="UniPathway" id="UPA00262">
    <property type="reaction ID" value="UER00222"/>
</dbReference>
<dbReference type="SUPFAM" id="SSF75615">
    <property type="entry name" value="Siroheme synthase middle domains-like"/>
    <property type="match status" value="1"/>
</dbReference>
<keyword evidence="4" id="KW-0520">NAD</keyword>
<evidence type="ECO:0000256" key="2">
    <source>
        <dbReference type="ARBA" id="ARBA00012400"/>
    </source>
</evidence>
<evidence type="ECO:0000256" key="5">
    <source>
        <dbReference type="ARBA" id="ARBA00023244"/>
    </source>
</evidence>
<dbReference type="GO" id="GO:0004325">
    <property type="term" value="F:ferrochelatase activity"/>
    <property type="evidence" value="ECO:0007669"/>
    <property type="project" value="InterPro"/>
</dbReference>
<dbReference type="GO" id="GO:0019354">
    <property type="term" value="P:siroheme biosynthetic process"/>
    <property type="evidence" value="ECO:0007669"/>
    <property type="project" value="UniProtKB-UniPathway"/>
</dbReference>